<organism evidence="2 3">
    <name type="scientific">Faecalibacterium duncaniae (strain DSM 17677 / JCM 31915 / A2-165)</name>
    <name type="common">Faecalibacterium prausnitzii</name>
    <dbReference type="NCBI Taxonomy" id="411483"/>
    <lineage>
        <taxon>Bacteria</taxon>
        <taxon>Bacillati</taxon>
        <taxon>Bacillota</taxon>
        <taxon>Clostridia</taxon>
        <taxon>Eubacteriales</taxon>
        <taxon>Oscillospiraceae</taxon>
        <taxon>Faecalibacterium</taxon>
    </lineage>
</organism>
<evidence type="ECO:0000256" key="1">
    <source>
        <dbReference type="SAM" id="MobiDB-lite"/>
    </source>
</evidence>
<dbReference type="Proteomes" id="UP000004619">
    <property type="component" value="Unassembled WGS sequence"/>
</dbReference>
<name>C7H348_FAED2</name>
<dbReference type="HOGENOM" id="CLU_1452423_0_0_9"/>
<evidence type="ECO:0000313" key="2">
    <source>
        <dbReference type="EMBL" id="EEU97650.1"/>
    </source>
</evidence>
<feature type="region of interest" description="Disordered" evidence="1">
    <location>
        <begin position="70"/>
        <end position="93"/>
    </location>
</feature>
<keyword evidence="3" id="KW-1185">Reference proteome</keyword>
<dbReference type="EMBL" id="ACOP02000012">
    <property type="protein sequence ID" value="EEU97650.1"/>
    <property type="molecule type" value="Genomic_DNA"/>
</dbReference>
<sequence length="186" mass="19904">MLAGILKELFDAKEDVREEKSGYDRGKADLPAVGVYLSYIDGQPAESGLLHHRQHRGGAVSRTDCPCGGGQHHAGDPAAGSPDDRHQCGRGDHHQPVLWTEERGTDAEGLCEQPVSGAVPVGRDDGDGPDLLRYHPAVDGDPGGPPAGSHRLSGDQFHHHDLPLDVLFVFQCIPGGWETARQRCTA</sequence>
<feature type="region of interest" description="Disordered" evidence="1">
    <location>
        <begin position="136"/>
        <end position="155"/>
    </location>
</feature>
<gene>
    <name evidence="2" type="ORF">FAEPRAA2165_00702</name>
</gene>
<reference evidence="2" key="1">
    <citation type="submission" date="2009-08" db="EMBL/GenBank/DDBJ databases">
        <authorList>
            <person name="Weinstock G."/>
            <person name="Sodergren E."/>
            <person name="Clifton S."/>
            <person name="Fulton L."/>
            <person name="Fulton B."/>
            <person name="Courtney L."/>
            <person name="Fronick C."/>
            <person name="Harrison M."/>
            <person name="Strong C."/>
            <person name="Farmer C."/>
            <person name="Delahaunty K."/>
            <person name="Markovic C."/>
            <person name="Hall O."/>
            <person name="Minx P."/>
            <person name="Tomlinson C."/>
            <person name="Mitreva M."/>
            <person name="Nelson J."/>
            <person name="Hou S."/>
            <person name="Wollam A."/>
            <person name="Pepin K.H."/>
            <person name="Johnson M."/>
            <person name="Bhonagiri V."/>
            <person name="Nash W.E."/>
            <person name="Warren W."/>
            <person name="Chinwalla A."/>
            <person name="Mardis E.R."/>
            <person name="Wilson R.K."/>
        </authorList>
    </citation>
    <scope>NUCLEOTIDE SEQUENCE [LARGE SCALE GENOMIC DNA]</scope>
    <source>
        <strain evidence="2">A2-165</strain>
    </source>
</reference>
<protein>
    <submittedName>
        <fullName evidence="2">Uncharacterized protein</fullName>
    </submittedName>
</protein>
<feature type="compositionally biased region" description="Basic and acidic residues" evidence="1">
    <location>
        <begin position="82"/>
        <end position="93"/>
    </location>
</feature>
<comment type="caution">
    <text evidence="2">The sequence shown here is derived from an EMBL/GenBank/DDBJ whole genome shotgun (WGS) entry which is preliminary data.</text>
</comment>
<dbReference type="STRING" id="411483.FAEPRAA2165_00702"/>
<dbReference type="AlphaFoldDB" id="C7H348"/>
<proteinExistence type="predicted"/>
<evidence type="ECO:0000313" key="3">
    <source>
        <dbReference type="Proteomes" id="UP000004619"/>
    </source>
</evidence>
<accession>C7H348</accession>